<dbReference type="RefSeq" id="WP_133904792.1">
    <property type="nucleotide sequence ID" value="NZ_SOCP01000008.1"/>
</dbReference>
<dbReference type="Pfam" id="PF19803">
    <property type="entry name" value="DUF6286"/>
    <property type="match status" value="1"/>
</dbReference>
<dbReference type="Proteomes" id="UP000294927">
    <property type="component" value="Unassembled WGS sequence"/>
</dbReference>
<gene>
    <name evidence="3" type="ORF">CLV71_108104</name>
</gene>
<dbReference type="AlphaFoldDB" id="A0A4R7VHC4"/>
<feature type="domain" description="DUF6286" evidence="2">
    <location>
        <begin position="68"/>
        <end position="175"/>
    </location>
</feature>
<reference evidence="3 4" key="1">
    <citation type="submission" date="2019-03" db="EMBL/GenBank/DDBJ databases">
        <title>Genomic Encyclopedia of Archaeal and Bacterial Type Strains, Phase II (KMG-II): from individual species to whole genera.</title>
        <authorList>
            <person name="Goeker M."/>
        </authorList>
    </citation>
    <scope>NUCLEOTIDE SEQUENCE [LARGE SCALE GENOMIC DNA]</scope>
    <source>
        <strain evidence="3 4">DSM 45499</strain>
    </source>
</reference>
<dbReference type="InterPro" id="IPR046253">
    <property type="entry name" value="DUF6286"/>
</dbReference>
<keyword evidence="1" id="KW-1133">Transmembrane helix</keyword>
<keyword evidence="1" id="KW-0812">Transmembrane</keyword>
<sequence length="182" mass="18915">MRRLPRRTTPAAVTAVVLLAVCVLTAISAIQLIAGQRPLVSYAAIAELAHTTRWDSPAVVVAACVVALVGLVLLVAAVLPGRPTVIPLRNGETGSDTVLDSGASRRSLRSTLHAAANGVDGVTATTLTLRGKKVTAAVRTNRTTVAGLDEAVRAAIGRRLDQIAPATRPAVRVRVIATRRTP</sequence>
<accession>A0A4R7VHC4</accession>
<feature type="transmembrane region" description="Helical" evidence="1">
    <location>
        <begin position="58"/>
        <end position="79"/>
    </location>
</feature>
<evidence type="ECO:0000259" key="2">
    <source>
        <dbReference type="Pfam" id="PF19803"/>
    </source>
</evidence>
<comment type="caution">
    <text evidence="3">The sequence shown here is derived from an EMBL/GenBank/DDBJ whole genome shotgun (WGS) entry which is preliminary data.</text>
</comment>
<organism evidence="3 4">
    <name type="scientific">Actinophytocola oryzae</name>
    <dbReference type="NCBI Taxonomy" id="502181"/>
    <lineage>
        <taxon>Bacteria</taxon>
        <taxon>Bacillati</taxon>
        <taxon>Actinomycetota</taxon>
        <taxon>Actinomycetes</taxon>
        <taxon>Pseudonocardiales</taxon>
        <taxon>Pseudonocardiaceae</taxon>
    </lineage>
</organism>
<evidence type="ECO:0000256" key="1">
    <source>
        <dbReference type="SAM" id="Phobius"/>
    </source>
</evidence>
<protein>
    <recommendedName>
        <fullName evidence="2">DUF6286 domain-containing protein</fullName>
    </recommendedName>
</protein>
<keyword evidence="4" id="KW-1185">Reference proteome</keyword>
<dbReference type="EMBL" id="SOCP01000008">
    <property type="protein sequence ID" value="TDV48744.1"/>
    <property type="molecule type" value="Genomic_DNA"/>
</dbReference>
<evidence type="ECO:0000313" key="3">
    <source>
        <dbReference type="EMBL" id="TDV48744.1"/>
    </source>
</evidence>
<keyword evidence="1" id="KW-0472">Membrane</keyword>
<dbReference type="OrthoDB" id="4282971at2"/>
<evidence type="ECO:0000313" key="4">
    <source>
        <dbReference type="Proteomes" id="UP000294927"/>
    </source>
</evidence>
<proteinExistence type="predicted"/>
<name>A0A4R7VHC4_9PSEU</name>